<name>A0A8C5H4E7_GOUWI</name>
<dbReference type="InterPro" id="IPR040503">
    <property type="entry name" value="TRHO_N"/>
</dbReference>
<reference evidence="3" key="1">
    <citation type="submission" date="2020-06" db="EMBL/GenBank/DDBJ databases">
        <authorList>
            <consortium name="Wellcome Sanger Institute Data Sharing"/>
        </authorList>
    </citation>
    <scope>NUCLEOTIDE SEQUENCE [LARGE SCALE GENOMIC DNA]</scope>
</reference>
<dbReference type="Pfam" id="PF00581">
    <property type="entry name" value="Rhodanese"/>
    <property type="match status" value="1"/>
</dbReference>
<dbReference type="InterPro" id="IPR022111">
    <property type="entry name" value="Rhodanese_C"/>
</dbReference>
<dbReference type="GeneID" id="114470655"/>
<evidence type="ECO:0000256" key="1">
    <source>
        <dbReference type="ARBA" id="ARBA00069711"/>
    </source>
</evidence>
<dbReference type="InterPro" id="IPR001763">
    <property type="entry name" value="Rhodanese-like_dom"/>
</dbReference>
<dbReference type="AlphaFoldDB" id="A0A8C5H4E7"/>
<dbReference type="PANTHER" id="PTHR43268:SF6">
    <property type="entry name" value="THIOSULFATE SULFURTRANSFERASE_RHODANESE-LIKE DOMAIN-CONTAINING PROTEIN 2"/>
    <property type="match status" value="1"/>
</dbReference>
<dbReference type="InterPro" id="IPR057944">
    <property type="entry name" value="TSTD2_N"/>
</dbReference>
<accession>A0A8C5H4E7</accession>
<dbReference type="SUPFAM" id="SSF52821">
    <property type="entry name" value="Rhodanese/Cell cycle control phosphatase"/>
    <property type="match status" value="1"/>
</dbReference>
<reference evidence="3" key="3">
    <citation type="submission" date="2025-09" db="UniProtKB">
        <authorList>
            <consortium name="Ensembl"/>
        </authorList>
    </citation>
    <scope>IDENTIFICATION</scope>
</reference>
<dbReference type="Ensembl" id="ENSGWIT00000042806.1">
    <property type="protein sequence ID" value="ENSGWIP00000039367.1"/>
    <property type="gene ID" value="ENSGWIG00000019999.1"/>
</dbReference>
<evidence type="ECO:0000313" key="4">
    <source>
        <dbReference type="Proteomes" id="UP000694680"/>
    </source>
</evidence>
<evidence type="ECO:0000259" key="2">
    <source>
        <dbReference type="PROSITE" id="PS50206"/>
    </source>
</evidence>
<proteinExistence type="predicted"/>
<keyword evidence="4" id="KW-1185">Reference proteome</keyword>
<dbReference type="Pfam" id="PF12368">
    <property type="entry name" value="Rhodanese_C"/>
    <property type="match status" value="1"/>
</dbReference>
<reference evidence="3" key="2">
    <citation type="submission" date="2025-08" db="UniProtKB">
        <authorList>
            <consortium name="Ensembl"/>
        </authorList>
    </citation>
    <scope>IDENTIFICATION</scope>
</reference>
<feature type="domain" description="Rhodanese" evidence="2">
    <location>
        <begin position="271"/>
        <end position="366"/>
    </location>
</feature>
<dbReference type="FunFam" id="3.40.250.10:FF:000022">
    <property type="entry name" value="Thiosulfate sulfurtransferase/rhodanese-like domain-containing protein 2"/>
    <property type="match status" value="1"/>
</dbReference>
<dbReference type="Gene3D" id="3.30.70.100">
    <property type="match status" value="1"/>
</dbReference>
<dbReference type="Pfam" id="PF23949">
    <property type="entry name" value="TSTD2_N"/>
    <property type="match status" value="1"/>
</dbReference>
<organism evidence="3 4">
    <name type="scientific">Gouania willdenowi</name>
    <name type="common">Blunt-snouted clingfish</name>
    <name type="synonym">Lepadogaster willdenowi</name>
    <dbReference type="NCBI Taxonomy" id="441366"/>
    <lineage>
        <taxon>Eukaryota</taxon>
        <taxon>Metazoa</taxon>
        <taxon>Chordata</taxon>
        <taxon>Craniata</taxon>
        <taxon>Vertebrata</taxon>
        <taxon>Euteleostomi</taxon>
        <taxon>Actinopterygii</taxon>
        <taxon>Neopterygii</taxon>
        <taxon>Teleostei</taxon>
        <taxon>Neoteleostei</taxon>
        <taxon>Acanthomorphata</taxon>
        <taxon>Ovalentaria</taxon>
        <taxon>Blenniimorphae</taxon>
        <taxon>Blenniiformes</taxon>
        <taxon>Gobiesocoidei</taxon>
        <taxon>Gobiesocidae</taxon>
        <taxon>Gobiesocinae</taxon>
        <taxon>Gouania</taxon>
    </lineage>
</organism>
<dbReference type="SMART" id="SM00450">
    <property type="entry name" value="RHOD"/>
    <property type="match status" value="1"/>
</dbReference>
<dbReference type="Pfam" id="PF17773">
    <property type="entry name" value="UPF0176_N"/>
    <property type="match status" value="1"/>
</dbReference>
<dbReference type="InterPro" id="IPR020936">
    <property type="entry name" value="TrhO"/>
</dbReference>
<dbReference type="Gene3D" id="3.40.250.10">
    <property type="entry name" value="Rhodanese-like domain"/>
    <property type="match status" value="1"/>
</dbReference>
<dbReference type="CTD" id="158427"/>
<gene>
    <name evidence="3" type="primary">tstd2</name>
</gene>
<dbReference type="Proteomes" id="UP000694680">
    <property type="component" value="Chromosome 10"/>
</dbReference>
<dbReference type="InterPro" id="IPR036873">
    <property type="entry name" value="Rhodanese-like_dom_sf"/>
</dbReference>
<sequence>MSADDYCCLEFLDLDFDANGGENGCKQGEKQLSASQRRCYSLCRRKSFAAFVASKSDVALQEGGLSWCCCGLTFTEHSAVHKHVARTHGGEIQRLTQAAFRSLSDKLPAEPEPQQVDEVDMSAWIPDISHASEEQLTSGEGKVLLFYHYCAVRDPQAACVWQRALCEKLHLTGKVRVATEGINGTVGGTNAATDLYIDAMCSQPLFRMSKEDFKSSDGGAQCFTELKVGVFKEIVPMGVDPDVISYQCAGVHLEPEEFHKEVEALLENGESCSDTVLLDCRNFYESKIGQFTHCVAPDIRKFSYFPDYVDQNLERFRDKKVLMYCTGGIRCERGSAYLRSKDVCKEVYQLRGGIHKYLERFPQGFYRGKLFVFDKRFSIFSNDDVISDCRYCGSAWDQYELCSTSSCCQLVLSCPGCRREGRTACCPTCQSKGRTPGDDASGRREQCECTDERPRIPQDV</sequence>
<dbReference type="PANTHER" id="PTHR43268">
    <property type="entry name" value="THIOSULFATE SULFURTRANSFERASE/RHODANESE-LIKE DOMAIN-CONTAINING PROTEIN 2"/>
    <property type="match status" value="1"/>
</dbReference>
<dbReference type="CDD" id="cd01518">
    <property type="entry name" value="RHOD_YceA"/>
    <property type="match status" value="1"/>
</dbReference>
<protein>
    <recommendedName>
        <fullName evidence="1">Thiosulfate sulfurtransferase/rhodanese-like domain-containing protein 2</fullName>
    </recommendedName>
</protein>
<evidence type="ECO:0000313" key="3">
    <source>
        <dbReference type="Ensembl" id="ENSGWIP00000039367.1"/>
    </source>
</evidence>
<dbReference type="OrthoDB" id="25002at2759"/>
<dbReference type="PROSITE" id="PS50206">
    <property type="entry name" value="RHODANESE_3"/>
    <property type="match status" value="1"/>
</dbReference>
<dbReference type="RefSeq" id="XP_028314773.1">
    <property type="nucleotide sequence ID" value="XM_028458972.1"/>
</dbReference>